<dbReference type="Pfam" id="PF21686">
    <property type="entry name" value="LigD_Prim-Pol"/>
    <property type="match status" value="1"/>
</dbReference>
<evidence type="ECO:0000313" key="2">
    <source>
        <dbReference type="EMBL" id="PWB93110.1"/>
    </source>
</evidence>
<dbReference type="EMBL" id="PUIV01000028">
    <property type="protein sequence ID" value="PWB93110.1"/>
    <property type="molecule type" value="Genomic_DNA"/>
</dbReference>
<proteinExistence type="predicted"/>
<comment type="caution">
    <text evidence="2">The sequence shown here is derived from an EMBL/GenBank/DDBJ whole genome shotgun (WGS) entry which is preliminary data.</text>
</comment>
<dbReference type="InterPro" id="IPR052171">
    <property type="entry name" value="NHEJ_LigD"/>
</dbReference>
<dbReference type="PANTHER" id="PTHR42705:SF2">
    <property type="entry name" value="BIFUNCTIONAL NON-HOMOLOGOUS END JOINING PROTEIN LIGD"/>
    <property type="match status" value="1"/>
</dbReference>
<evidence type="ECO:0000313" key="3">
    <source>
        <dbReference type="Proteomes" id="UP000245137"/>
    </source>
</evidence>
<dbReference type="RefSeq" id="WP_108918019.1">
    <property type="nucleotide sequence ID" value="NZ_BGJY01000014.1"/>
</dbReference>
<dbReference type="Gene3D" id="3.90.920.10">
    <property type="entry name" value="DNA primase, PRIM domain"/>
    <property type="match status" value="1"/>
</dbReference>
<dbReference type="OrthoDB" id="9802472at2"/>
<feature type="domain" description="DNA ligase D polymerase" evidence="1">
    <location>
        <begin position="19"/>
        <end position="273"/>
    </location>
</feature>
<organism evidence="2 3">
    <name type="scientific">Methylosinus sporium</name>
    <dbReference type="NCBI Taxonomy" id="428"/>
    <lineage>
        <taxon>Bacteria</taxon>
        <taxon>Pseudomonadati</taxon>
        <taxon>Pseudomonadota</taxon>
        <taxon>Alphaproteobacteria</taxon>
        <taxon>Hyphomicrobiales</taxon>
        <taxon>Methylocystaceae</taxon>
        <taxon>Methylosinus</taxon>
    </lineage>
</organism>
<evidence type="ECO:0000259" key="1">
    <source>
        <dbReference type="Pfam" id="PF21686"/>
    </source>
</evidence>
<gene>
    <name evidence="2" type="ORF">C5689_14730</name>
</gene>
<accession>A0A2U1SNC9</accession>
<name>A0A2U1SNC9_METSR</name>
<keyword evidence="3" id="KW-1185">Reference proteome</keyword>
<dbReference type="AlphaFoldDB" id="A0A2U1SNC9"/>
<dbReference type="PANTHER" id="PTHR42705">
    <property type="entry name" value="BIFUNCTIONAL NON-HOMOLOGOUS END JOINING PROTEIN LIGD"/>
    <property type="match status" value="1"/>
</dbReference>
<sequence>MIRLTNPDKPLYPAALHVTKQRLVDYWRRVAPFALPHIAGRPLSLLRCPNGAAHGCFFQRHHRRGLPAGLKAAPIAGSDGEREEFLFLDDLSGLEGAAQMDALELHIWGVRFDALERPDRLVFDLDPDPSVTFEEVKRAARDFRALLEAAGLASFALLTGGKGLHVVAPLDDALDWPTFTGFARGVASRLAADDPARFTAMATKARRHGRIYIDYRRNDRGASAVAPFSPRARETPSVATPVSWDELGRIERADAYCLDKVERRLAALRADPWAGYFDLRQGVSPAALRMFAGTRL</sequence>
<dbReference type="Proteomes" id="UP000245137">
    <property type="component" value="Unassembled WGS sequence"/>
</dbReference>
<dbReference type="InterPro" id="IPR014145">
    <property type="entry name" value="LigD_pol_dom"/>
</dbReference>
<dbReference type="NCBIfam" id="TIGR02778">
    <property type="entry name" value="ligD_pol"/>
    <property type="match status" value="1"/>
</dbReference>
<reference evidence="2 3" key="1">
    <citation type="journal article" date="2018" name="Appl. Microbiol. Biotechnol.">
        <title>Co-cultivation of the strictly anaerobic methanogen Methanosarcina barkeri with aerobic methanotrophs in an oxygen-limited membrane bioreactor.</title>
        <authorList>
            <person name="In 't Zandt M.H."/>
            <person name="van den Bosch T.J.M."/>
            <person name="Rijkers R."/>
            <person name="van Kessel M.A.H.J."/>
            <person name="Jetten M.S.M."/>
            <person name="Welte C.U."/>
        </authorList>
    </citation>
    <scope>NUCLEOTIDE SEQUENCE [LARGE SCALE GENOMIC DNA]</scope>
    <source>
        <strain evidence="2 3">DSM 17706</strain>
    </source>
</reference>
<protein>
    <submittedName>
        <fullName evidence="2">DNA polymerase LigD</fullName>
    </submittedName>
</protein>